<name>A1ZG76_MICM2</name>
<keyword evidence="10" id="KW-0032">Aminotransferase</keyword>
<dbReference type="InterPro" id="IPR015421">
    <property type="entry name" value="PyrdxlP-dep_Trfase_major"/>
</dbReference>
<dbReference type="AlphaFoldDB" id="A1ZG76"/>
<dbReference type="Proteomes" id="UP000004095">
    <property type="component" value="Unassembled WGS sequence"/>
</dbReference>
<organism evidence="10 11">
    <name type="scientific">Microscilla marina ATCC 23134</name>
    <dbReference type="NCBI Taxonomy" id="313606"/>
    <lineage>
        <taxon>Bacteria</taxon>
        <taxon>Pseudomonadati</taxon>
        <taxon>Bacteroidota</taxon>
        <taxon>Cytophagia</taxon>
        <taxon>Cytophagales</taxon>
        <taxon>Microscillaceae</taxon>
        <taxon>Microscilla</taxon>
    </lineage>
</organism>
<proteinExistence type="inferred from homology"/>
<dbReference type="InterPro" id="IPR010970">
    <property type="entry name" value="Cys_dSase_SufS"/>
</dbReference>
<keyword evidence="6 10" id="KW-0808">Transferase</keyword>
<dbReference type="Gene3D" id="3.40.640.10">
    <property type="entry name" value="Type I PLP-dependent aspartate aminotransferase-like (Major domain)"/>
    <property type="match status" value="1"/>
</dbReference>
<evidence type="ECO:0000256" key="1">
    <source>
        <dbReference type="ARBA" id="ARBA00001933"/>
    </source>
</evidence>
<comment type="catalytic activity">
    <reaction evidence="8">
        <text>(sulfur carrier)-H + L-cysteine = (sulfur carrier)-SH + L-alanine</text>
        <dbReference type="Rhea" id="RHEA:43892"/>
        <dbReference type="Rhea" id="RHEA-COMP:14737"/>
        <dbReference type="Rhea" id="RHEA-COMP:14739"/>
        <dbReference type="ChEBI" id="CHEBI:29917"/>
        <dbReference type="ChEBI" id="CHEBI:35235"/>
        <dbReference type="ChEBI" id="CHEBI:57972"/>
        <dbReference type="ChEBI" id="CHEBI:64428"/>
        <dbReference type="EC" id="2.8.1.7"/>
    </reaction>
</comment>
<dbReference type="eggNOG" id="COG0520">
    <property type="taxonomic scope" value="Bacteria"/>
</dbReference>
<accession>A1ZG76</accession>
<dbReference type="PANTHER" id="PTHR43586:SF8">
    <property type="entry name" value="CYSTEINE DESULFURASE 1, CHLOROPLASTIC"/>
    <property type="match status" value="1"/>
</dbReference>
<dbReference type="Gene3D" id="3.90.1150.10">
    <property type="entry name" value="Aspartate Aminotransferase, domain 1"/>
    <property type="match status" value="1"/>
</dbReference>
<evidence type="ECO:0000313" key="11">
    <source>
        <dbReference type="Proteomes" id="UP000004095"/>
    </source>
</evidence>
<dbReference type="InterPro" id="IPR015424">
    <property type="entry name" value="PyrdxlP-dep_Trfase"/>
</dbReference>
<dbReference type="PIRSF" id="PIRSF005572">
    <property type="entry name" value="NifS"/>
    <property type="match status" value="1"/>
</dbReference>
<evidence type="ECO:0000313" key="10">
    <source>
        <dbReference type="EMBL" id="EAY30493.1"/>
    </source>
</evidence>
<evidence type="ECO:0000256" key="5">
    <source>
        <dbReference type="ARBA" id="ARBA00021850"/>
    </source>
</evidence>
<keyword evidence="11" id="KW-1185">Reference proteome</keyword>
<keyword evidence="7" id="KW-0663">Pyridoxal phosphate</keyword>
<dbReference type="InterPro" id="IPR015422">
    <property type="entry name" value="PyrdxlP-dep_Trfase_small"/>
</dbReference>
<dbReference type="GO" id="GO:0008483">
    <property type="term" value="F:transaminase activity"/>
    <property type="evidence" value="ECO:0007669"/>
    <property type="project" value="UniProtKB-KW"/>
</dbReference>
<protein>
    <recommendedName>
        <fullName evidence="5">Probable cysteine desulfurase</fullName>
        <ecNumber evidence="4">2.8.1.7</ecNumber>
    </recommendedName>
</protein>
<dbReference type="Pfam" id="PF00266">
    <property type="entry name" value="Aminotran_5"/>
    <property type="match status" value="1"/>
</dbReference>
<evidence type="ECO:0000259" key="9">
    <source>
        <dbReference type="Pfam" id="PF00266"/>
    </source>
</evidence>
<dbReference type="EMBL" id="AAWS01000006">
    <property type="protein sequence ID" value="EAY30493.1"/>
    <property type="molecule type" value="Genomic_DNA"/>
</dbReference>
<reference evidence="10 11" key="1">
    <citation type="submission" date="2007-01" db="EMBL/GenBank/DDBJ databases">
        <authorList>
            <person name="Haygood M."/>
            <person name="Podell S."/>
            <person name="Anderson C."/>
            <person name="Hopkinson B."/>
            <person name="Roe K."/>
            <person name="Barbeau K."/>
            <person name="Gaasterland T."/>
            <person name="Ferriera S."/>
            <person name="Johnson J."/>
            <person name="Kravitz S."/>
            <person name="Beeson K."/>
            <person name="Sutton G."/>
            <person name="Rogers Y.-H."/>
            <person name="Friedman R."/>
            <person name="Frazier M."/>
            <person name="Venter J.C."/>
        </authorList>
    </citation>
    <scope>NUCLEOTIDE SEQUENCE [LARGE SCALE GENOMIC DNA]</scope>
    <source>
        <strain evidence="10 11">ATCC 23134</strain>
    </source>
</reference>
<dbReference type="EC" id="2.8.1.7" evidence="4"/>
<sequence length="448" mass="49702">MFYQENQSISKNKSPYSCLYSYCFKTEALKNQNIMNTNTETNAVFDINKIREDFPLLTQIVNGKPLVYLDNAATTQKPKVVLDALNNYYLTTNANIHRGAHYLASKGTQEYEATRETVRQFLNAASTEEVVFVRGVTEAINLVASTFGRQQLQAGDEVIISTMEHHSNIVPWQLLCEEKGAHLKIIPITDEGELIIDEYEKLLNEKTKIVSIVHASNSLGTVNPVKEMIAMAHKVGAKVLVDGAQASVHLNIDVQDLNADFYAFSGHKVYAPTGIGALYGKKELLEAMPPYHGGGEMIKDVTFEKTTFNDLPHKFEAGTPNIADGIAFKQALDYIATIGKAKIAQYEEDLLQYASAQLQEIEGLKIIGTAANKVSVISFIVEGVHHNDIGILLDTEGIAIRTGHHCTQPLMNRFNILGTSRVSFAMYNTKHEVDTLIKGLHKALKMLR</sequence>
<evidence type="ECO:0000256" key="6">
    <source>
        <dbReference type="ARBA" id="ARBA00022679"/>
    </source>
</evidence>
<dbReference type="InterPro" id="IPR016454">
    <property type="entry name" value="Cysteine_dSase"/>
</dbReference>
<comment type="caution">
    <text evidence="10">The sequence shown here is derived from an EMBL/GenBank/DDBJ whole genome shotgun (WGS) entry which is preliminary data.</text>
</comment>
<dbReference type="GO" id="GO:0006534">
    <property type="term" value="P:cysteine metabolic process"/>
    <property type="evidence" value="ECO:0007669"/>
    <property type="project" value="InterPro"/>
</dbReference>
<dbReference type="NCBIfam" id="TIGR01979">
    <property type="entry name" value="sufS"/>
    <property type="match status" value="1"/>
</dbReference>
<comment type="similarity">
    <text evidence="3">Belongs to the class-V pyridoxal-phosphate-dependent aminotransferase family. Csd subfamily.</text>
</comment>
<evidence type="ECO:0000256" key="7">
    <source>
        <dbReference type="ARBA" id="ARBA00022898"/>
    </source>
</evidence>
<dbReference type="InterPro" id="IPR000192">
    <property type="entry name" value="Aminotrans_V_dom"/>
</dbReference>
<dbReference type="SUPFAM" id="SSF53383">
    <property type="entry name" value="PLP-dependent transferases"/>
    <property type="match status" value="1"/>
</dbReference>
<evidence type="ECO:0000256" key="2">
    <source>
        <dbReference type="ARBA" id="ARBA00002824"/>
    </source>
</evidence>
<gene>
    <name evidence="10" type="ORF">M23134_03129</name>
</gene>
<evidence type="ECO:0000256" key="3">
    <source>
        <dbReference type="ARBA" id="ARBA00010447"/>
    </source>
</evidence>
<evidence type="ECO:0000256" key="4">
    <source>
        <dbReference type="ARBA" id="ARBA00012239"/>
    </source>
</evidence>
<evidence type="ECO:0000256" key="8">
    <source>
        <dbReference type="ARBA" id="ARBA00050776"/>
    </source>
</evidence>
<comment type="cofactor">
    <cofactor evidence="1">
        <name>pyridoxal 5'-phosphate</name>
        <dbReference type="ChEBI" id="CHEBI:597326"/>
    </cofactor>
</comment>
<comment type="function">
    <text evidence="2">Catalyzes the removal of elemental sulfur and selenium atoms from L-cysteine, L-cystine, L-selenocysteine, and L-selenocystine to produce L-alanine.</text>
</comment>
<dbReference type="GO" id="GO:0030170">
    <property type="term" value="F:pyridoxal phosphate binding"/>
    <property type="evidence" value="ECO:0007669"/>
    <property type="project" value="InterPro"/>
</dbReference>
<dbReference type="CDD" id="cd06453">
    <property type="entry name" value="SufS_like"/>
    <property type="match status" value="1"/>
</dbReference>
<feature type="domain" description="Aminotransferase class V" evidence="9">
    <location>
        <begin position="67"/>
        <end position="436"/>
    </location>
</feature>
<dbReference type="GO" id="GO:0031071">
    <property type="term" value="F:cysteine desulfurase activity"/>
    <property type="evidence" value="ECO:0007669"/>
    <property type="project" value="UniProtKB-EC"/>
</dbReference>
<dbReference type="PANTHER" id="PTHR43586">
    <property type="entry name" value="CYSTEINE DESULFURASE"/>
    <property type="match status" value="1"/>
</dbReference>